<name>A0A0G4GTI3_VITBC</name>
<dbReference type="Gene3D" id="3.30.40.10">
    <property type="entry name" value="Zinc/RING finger domain, C3HC4 (zinc finger)"/>
    <property type="match status" value="1"/>
</dbReference>
<evidence type="ECO:0000313" key="8">
    <source>
        <dbReference type="Proteomes" id="UP000041254"/>
    </source>
</evidence>
<dbReference type="Pfam" id="PF14634">
    <property type="entry name" value="zf-RING_5"/>
    <property type="match status" value="1"/>
</dbReference>
<dbReference type="PROSITE" id="PS00518">
    <property type="entry name" value="ZF_RING_1"/>
    <property type="match status" value="1"/>
</dbReference>
<keyword evidence="5" id="KW-1133">Transmembrane helix</keyword>
<dbReference type="OrthoDB" id="448632at2759"/>
<sequence>MLPEQMAAVGVPECGVCHEEYQSRGDKAPLTLTACGHSVCSQCARELIRHHPHGRRAARCPTCRVDTTEDAVRPTYLARECVATLQALAMGSSVLSTIKTWALWLVGWLVLTLVWVSTPLVAVVVFVSVWVRDLLLATFTDLMGIRVPPIRLPAGTSLSPSQYVALINMFYGDIKLESIYRSSRDGSTYGNLLDRVGDKLLLVFIIRKGRYVFGAFISGGLELPENPTDCNEYDCDVWWFSLAGHFWRPTKIDIPQQKQRVIRWRERRGLPAVRSCLQAIDSSDVPAGYWGKWTGYGDACLGGRDGFVADEVEVLAVQ</sequence>
<dbReference type="Pfam" id="PF07534">
    <property type="entry name" value="TLD"/>
    <property type="match status" value="1"/>
</dbReference>
<keyword evidence="8" id="KW-1185">Reference proteome</keyword>
<dbReference type="VEuPathDB" id="CryptoDB:Vbra_10307"/>
<dbReference type="Proteomes" id="UP000041254">
    <property type="component" value="Unassembled WGS sequence"/>
</dbReference>
<keyword evidence="3" id="KW-0862">Zinc</keyword>
<dbReference type="InterPro" id="IPR006571">
    <property type="entry name" value="TLDc_dom"/>
</dbReference>
<dbReference type="PANTHER" id="PTHR47156:SF10">
    <property type="entry name" value="E3 UBIQUITIN-PROTEIN LIGASE TRIM-21-RELATED"/>
    <property type="match status" value="1"/>
</dbReference>
<dbReference type="InParanoid" id="A0A0G4GTI3"/>
<evidence type="ECO:0000256" key="2">
    <source>
        <dbReference type="ARBA" id="ARBA00022771"/>
    </source>
</evidence>
<evidence type="ECO:0000313" key="7">
    <source>
        <dbReference type="EMBL" id="CEM34082.1"/>
    </source>
</evidence>
<accession>A0A0G4GTI3</accession>
<evidence type="ECO:0000256" key="1">
    <source>
        <dbReference type="ARBA" id="ARBA00022723"/>
    </source>
</evidence>
<dbReference type="PhylomeDB" id="A0A0G4GTI3"/>
<protein>
    <recommendedName>
        <fullName evidence="6">RING-type domain-containing protein</fullName>
    </recommendedName>
</protein>
<keyword evidence="1" id="KW-0479">Metal-binding</keyword>
<dbReference type="SMART" id="SM00184">
    <property type="entry name" value="RING"/>
    <property type="match status" value="1"/>
</dbReference>
<dbReference type="SUPFAM" id="SSF57850">
    <property type="entry name" value="RING/U-box"/>
    <property type="match status" value="1"/>
</dbReference>
<keyword evidence="5" id="KW-0472">Membrane</keyword>
<reference evidence="7 8" key="1">
    <citation type="submission" date="2014-11" db="EMBL/GenBank/DDBJ databases">
        <authorList>
            <person name="Zhu J."/>
            <person name="Qi W."/>
            <person name="Song R."/>
        </authorList>
    </citation>
    <scope>NUCLEOTIDE SEQUENCE [LARGE SCALE GENOMIC DNA]</scope>
</reference>
<evidence type="ECO:0000256" key="5">
    <source>
        <dbReference type="SAM" id="Phobius"/>
    </source>
</evidence>
<evidence type="ECO:0000259" key="6">
    <source>
        <dbReference type="PROSITE" id="PS50089"/>
    </source>
</evidence>
<evidence type="ECO:0000256" key="4">
    <source>
        <dbReference type="PROSITE-ProRule" id="PRU00175"/>
    </source>
</evidence>
<dbReference type="InterPro" id="IPR001841">
    <property type="entry name" value="Znf_RING"/>
</dbReference>
<proteinExistence type="predicted"/>
<dbReference type="PROSITE" id="PS50089">
    <property type="entry name" value="ZF_RING_2"/>
    <property type="match status" value="1"/>
</dbReference>
<dbReference type="InterPro" id="IPR017907">
    <property type="entry name" value="Znf_RING_CS"/>
</dbReference>
<evidence type="ECO:0000256" key="3">
    <source>
        <dbReference type="ARBA" id="ARBA00022833"/>
    </source>
</evidence>
<feature type="domain" description="RING-type" evidence="6">
    <location>
        <begin position="14"/>
        <end position="64"/>
    </location>
</feature>
<organism evidence="7 8">
    <name type="scientific">Vitrella brassicaformis (strain CCMP3155)</name>
    <dbReference type="NCBI Taxonomy" id="1169540"/>
    <lineage>
        <taxon>Eukaryota</taxon>
        <taxon>Sar</taxon>
        <taxon>Alveolata</taxon>
        <taxon>Colpodellida</taxon>
        <taxon>Vitrellaceae</taxon>
        <taxon>Vitrella</taxon>
    </lineage>
</organism>
<keyword evidence="5" id="KW-0812">Transmembrane</keyword>
<gene>
    <name evidence="7" type="ORF">Vbra_10307</name>
</gene>
<dbReference type="PANTHER" id="PTHR47156">
    <property type="entry name" value="PROTEIN CBG20824"/>
    <property type="match status" value="1"/>
</dbReference>
<dbReference type="AlphaFoldDB" id="A0A0G4GTI3"/>
<dbReference type="EMBL" id="CDMY01000802">
    <property type="protein sequence ID" value="CEM34082.1"/>
    <property type="molecule type" value="Genomic_DNA"/>
</dbReference>
<dbReference type="InterPro" id="IPR013083">
    <property type="entry name" value="Znf_RING/FYVE/PHD"/>
</dbReference>
<keyword evidence="2 4" id="KW-0863">Zinc-finger</keyword>
<dbReference type="InterPro" id="IPR052667">
    <property type="entry name" value="E3_ubiquitin-ligase_RING"/>
</dbReference>
<feature type="transmembrane region" description="Helical" evidence="5">
    <location>
        <begin position="101"/>
        <end position="130"/>
    </location>
</feature>
<dbReference type="GO" id="GO:0008270">
    <property type="term" value="F:zinc ion binding"/>
    <property type="evidence" value="ECO:0007669"/>
    <property type="project" value="UniProtKB-KW"/>
</dbReference>